<keyword evidence="4" id="KW-1185">Reference proteome</keyword>
<sequence length="402" mass="46308">MLSVGKRFNVSSSYLARVCTHLNVPRPARGYWAKLAVGKAPPRPNLPEVQPGEEISWEPNGGIPDVSHAPSNMAKKSDTPRKGKATTRHTATEHALLANTRALFLVGRLTHRGDYLKPAKRLLPDLQVTKTTLDVALEFANQFFLALERRGHRVTFASVGEQITRPPVDTRDKPDKTHSYNNFWSPARNTVLYLNGTPIGITILELTESTKMRYVNGKYVHEVDYVAPKSTRGLVDHWTSTQDIPSGRLCLQLYASYYDTKWSRQWKETRSGDFVKKLTSLVREVEDCQEDAASTIKLGKEHAEAEKFRYEAMRRKWKEDEEEKRRLNALKESYTELDALIEASEKRDRLERFIAKIEREVADLDEHDMKRLQELINEARQLLGNDSTIENFMNWRFPRERI</sequence>
<keyword evidence="1" id="KW-0175">Coiled coil</keyword>
<feature type="region of interest" description="Disordered" evidence="2">
    <location>
        <begin position="42"/>
        <end position="89"/>
    </location>
</feature>
<reference evidence="3 4" key="1">
    <citation type="submission" date="2022-10" db="EMBL/GenBank/DDBJ databases">
        <title>Janthinobacterium sp. hw3 Genome sequencing.</title>
        <authorList>
            <person name="Park S."/>
        </authorList>
    </citation>
    <scope>NUCLEOTIDE SEQUENCE [LARGE SCALE GENOMIC DNA]</scope>
    <source>
        <strain evidence="4">hw3</strain>
    </source>
</reference>
<evidence type="ECO:0000313" key="3">
    <source>
        <dbReference type="EMBL" id="MDC8758128.1"/>
    </source>
</evidence>
<proteinExistence type="predicted"/>
<dbReference type="Proteomes" id="UP001221208">
    <property type="component" value="Unassembled WGS sequence"/>
</dbReference>
<accession>A0ABT5K143</accession>
<organism evidence="3 4">
    <name type="scientific">Janthinobacterium fluminis</name>
    <dbReference type="NCBI Taxonomy" id="2987524"/>
    <lineage>
        <taxon>Bacteria</taxon>
        <taxon>Pseudomonadati</taxon>
        <taxon>Pseudomonadota</taxon>
        <taxon>Betaproteobacteria</taxon>
        <taxon>Burkholderiales</taxon>
        <taxon>Oxalobacteraceae</taxon>
        <taxon>Janthinobacterium</taxon>
    </lineage>
</organism>
<dbReference type="RefSeq" id="WP_273670800.1">
    <property type="nucleotide sequence ID" value="NZ_JAQQXR010000003.1"/>
</dbReference>
<evidence type="ECO:0000313" key="4">
    <source>
        <dbReference type="Proteomes" id="UP001221208"/>
    </source>
</evidence>
<evidence type="ECO:0000256" key="2">
    <source>
        <dbReference type="SAM" id="MobiDB-lite"/>
    </source>
</evidence>
<gene>
    <name evidence="3" type="ORF">OIK44_11055</name>
</gene>
<comment type="caution">
    <text evidence="3">The sequence shown here is derived from an EMBL/GenBank/DDBJ whole genome shotgun (WGS) entry which is preliminary data.</text>
</comment>
<evidence type="ECO:0000256" key="1">
    <source>
        <dbReference type="SAM" id="Coils"/>
    </source>
</evidence>
<dbReference type="EMBL" id="JAQQXR010000003">
    <property type="protein sequence ID" value="MDC8758128.1"/>
    <property type="molecule type" value="Genomic_DNA"/>
</dbReference>
<feature type="coiled-coil region" evidence="1">
    <location>
        <begin position="327"/>
        <end position="382"/>
    </location>
</feature>
<name>A0ABT5K143_9BURK</name>
<protein>
    <submittedName>
        <fullName evidence="3">Uncharacterized protein</fullName>
    </submittedName>
</protein>